<comment type="caution">
    <text evidence="2">The sequence shown here is derived from an EMBL/GenBank/DDBJ whole genome shotgun (WGS) entry which is preliminary data.</text>
</comment>
<name>A0AAP5ICD2_9CYAN</name>
<evidence type="ECO:0000259" key="1">
    <source>
        <dbReference type="Pfam" id="PF00931"/>
    </source>
</evidence>
<dbReference type="AlphaFoldDB" id="A0AAP5ICD2"/>
<dbReference type="Gene3D" id="3.40.50.300">
    <property type="entry name" value="P-loop containing nucleotide triphosphate hydrolases"/>
    <property type="match status" value="1"/>
</dbReference>
<dbReference type="InterPro" id="IPR027417">
    <property type="entry name" value="P-loop_NTPase"/>
</dbReference>
<dbReference type="RefSeq" id="WP_208345125.1">
    <property type="nucleotide sequence ID" value="NZ_CAWQFN010000593.1"/>
</dbReference>
<gene>
    <name evidence="2" type="ORF">G7B40_017960</name>
</gene>
<keyword evidence="3" id="KW-1185">Reference proteome</keyword>
<sequence>MKPQQRSRKRGVILTLQGFQKLQDAKSQSESCENLDKHYTHQALAIRTGLDPDTVAKVFACEVGVDQQTLKSCFRAFNLNLEANDYQEVYKKIQNRIDWGEAPDVSLFCGRTEELATLKDWISEDKPIPCRLITLLGMGGIGKTWLSVKLAQQLQDQFEFVIWRSLLPAPSVNDLLADLIGVLSNGKEPDLAFPLNQRISRLIHYLQRHRCLLILDGADRVLQECAGIKLTCRDCIWIHQTPTGGYCQFLKRVGEATHQSCLMLTSRVKCFDTTAFEGKERPVRVFPLQGLGVTDIQELLTTKGTFKGTPNNWDRLIDSCAGNPYVVNRIASTIQQLFDGSISEFLKHKITIFNDLNPEYELLSDAAKATIQCMVLNRQPISFSQLRTKMPPSVSSQELLEALELLQARAWIDTKTGLFAVQPMVVKYVESFLIDKKITKFQPRAFLEQEHQPPIAK</sequence>
<dbReference type="Pfam" id="PF00931">
    <property type="entry name" value="NB-ARC"/>
    <property type="match status" value="1"/>
</dbReference>
<protein>
    <submittedName>
        <fullName evidence="2">NB-ARC domain-containing protein</fullName>
    </submittedName>
</protein>
<evidence type="ECO:0000313" key="3">
    <source>
        <dbReference type="Proteomes" id="UP000667802"/>
    </source>
</evidence>
<organism evidence="2 3">
    <name type="scientific">Aetokthonos hydrillicola Thurmond2011</name>
    <dbReference type="NCBI Taxonomy" id="2712845"/>
    <lineage>
        <taxon>Bacteria</taxon>
        <taxon>Bacillati</taxon>
        <taxon>Cyanobacteriota</taxon>
        <taxon>Cyanophyceae</taxon>
        <taxon>Nostocales</taxon>
        <taxon>Hapalosiphonaceae</taxon>
        <taxon>Aetokthonos</taxon>
    </lineage>
</organism>
<evidence type="ECO:0000313" key="2">
    <source>
        <dbReference type="EMBL" id="MDR9896430.1"/>
    </source>
</evidence>
<dbReference type="EMBL" id="JAALHA020000008">
    <property type="protein sequence ID" value="MDR9896430.1"/>
    <property type="molecule type" value="Genomic_DNA"/>
</dbReference>
<dbReference type="PRINTS" id="PR00364">
    <property type="entry name" value="DISEASERSIST"/>
</dbReference>
<reference evidence="3" key="1">
    <citation type="journal article" date="2021" name="Science">
        <title>Hunting the eagle killer: A cyanobacterial neurotoxin causes vacuolar myelinopathy.</title>
        <authorList>
            <person name="Breinlinger S."/>
            <person name="Phillips T.J."/>
            <person name="Haram B.N."/>
            <person name="Mares J."/>
            <person name="Martinez Yerena J.A."/>
            <person name="Hrouzek P."/>
            <person name="Sobotka R."/>
            <person name="Henderson W.M."/>
            <person name="Schmieder P."/>
            <person name="Williams S.M."/>
            <person name="Lauderdale J.D."/>
            <person name="Wilde H.D."/>
            <person name="Gerrin W."/>
            <person name="Kust A."/>
            <person name="Washington J.W."/>
            <person name="Wagner C."/>
            <person name="Geier B."/>
            <person name="Liebeke M."/>
            <person name="Enke H."/>
            <person name="Niedermeyer T.H.J."/>
            <person name="Wilde S.B."/>
        </authorList>
    </citation>
    <scope>NUCLEOTIDE SEQUENCE [LARGE SCALE GENOMIC DNA]</scope>
    <source>
        <strain evidence="3">Thurmond2011</strain>
    </source>
</reference>
<accession>A0AAP5ICD2</accession>
<dbReference type="SUPFAM" id="SSF52540">
    <property type="entry name" value="P-loop containing nucleoside triphosphate hydrolases"/>
    <property type="match status" value="1"/>
</dbReference>
<dbReference type="Proteomes" id="UP000667802">
    <property type="component" value="Unassembled WGS sequence"/>
</dbReference>
<dbReference type="InterPro" id="IPR002182">
    <property type="entry name" value="NB-ARC"/>
</dbReference>
<feature type="domain" description="NB-ARC" evidence="1">
    <location>
        <begin position="114"/>
        <end position="216"/>
    </location>
</feature>
<proteinExistence type="predicted"/>
<dbReference type="GO" id="GO:0043531">
    <property type="term" value="F:ADP binding"/>
    <property type="evidence" value="ECO:0007669"/>
    <property type="project" value="InterPro"/>
</dbReference>